<dbReference type="Proteomes" id="UP001157947">
    <property type="component" value="Unassembled WGS sequence"/>
</dbReference>
<name>A0AA46ADR9_9AQUI</name>
<proteinExistence type="predicted"/>
<protein>
    <recommendedName>
        <fullName evidence="1">DUF2281 domain-containing protein</fullName>
    </recommendedName>
</protein>
<dbReference type="EMBL" id="FXTX01000005">
    <property type="protein sequence ID" value="SMP07178.1"/>
    <property type="molecule type" value="Genomic_DNA"/>
</dbReference>
<dbReference type="AlphaFoldDB" id="A0AA46ADR9"/>
<reference evidence="2" key="1">
    <citation type="submission" date="2017-05" db="EMBL/GenBank/DDBJ databases">
        <authorList>
            <person name="Varghese N."/>
            <person name="Submissions S."/>
        </authorList>
    </citation>
    <scope>NUCLEOTIDE SEQUENCE</scope>
    <source>
        <strain evidence="2">DSM 18763</strain>
    </source>
</reference>
<gene>
    <name evidence="2" type="ORF">SAMN06264868_1057</name>
</gene>
<accession>A0AA46ADR9</accession>
<keyword evidence="3" id="KW-1185">Reference proteome</keyword>
<comment type="caution">
    <text evidence="2">The sequence shown here is derived from an EMBL/GenBank/DDBJ whole genome shotgun (WGS) entry which is preliminary data.</text>
</comment>
<sequence length="73" mass="8873">METVKNEEIIKLIENLPEDLKREVKDFAEYLLTKSKTKKRLSLKWKGNLSKYKKDFTSLELQKKALEWRINFR</sequence>
<dbReference type="RefSeq" id="WP_265134044.1">
    <property type="nucleotide sequence ID" value="NZ_FXTX01000005.1"/>
</dbReference>
<evidence type="ECO:0000313" key="2">
    <source>
        <dbReference type="EMBL" id="SMP07178.1"/>
    </source>
</evidence>
<feature type="domain" description="DUF2281" evidence="1">
    <location>
        <begin position="8"/>
        <end position="65"/>
    </location>
</feature>
<evidence type="ECO:0000313" key="3">
    <source>
        <dbReference type="Proteomes" id="UP001157947"/>
    </source>
</evidence>
<organism evidence="2 3">
    <name type="scientific">Venenivibrio stagnispumantis</name>
    <dbReference type="NCBI Taxonomy" id="407998"/>
    <lineage>
        <taxon>Bacteria</taxon>
        <taxon>Pseudomonadati</taxon>
        <taxon>Aquificota</taxon>
        <taxon>Aquificia</taxon>
        <taxon>Aquificales</taxon>
        <taxon>Hydrogenothermaceae</taxon>
        <taxon>Venenivibrio</taxon>
    </lineage>
</organism>
<evidence type="ECO:0000259" key="1">
    <source>
        <dbReference type="Pfam" id="PF10047"/>
    </source>
</evidence>
<dbReference type="InterPro" id="IPR018739">
    <property type="entry name" value="DUF2281"/>
</dbReference>
<dbReference type="Pfam" id="PF10047">
    <property type="entry name" value="DUF2281"/>
    <property type="match status" value="1"/>
</dbReference>